<comment type="similarity">
    <text evidence="1">Belongs to the GST superfamily.</text>
</comment>
<dbReference type="PROSITE" id="PS50405">
    <property type="entry name" value="GST_CTER"/>
    <property type="match status" value="1"/>
</dbReference>
<dbReference type="SFLD" id="SFLDS00019">
    <property type="entry name" value="Glutathione_Transferase_(cytos"/>
    <property type="match status" value="1"/>
</dbReference>
<feature type="domain" description="GST C-terminal" evidence="4">
    <location>
        <begin position="101"/>
        <end position="229"/>
    </location>
</feature>
<dbReference type="SFLD" id="SFLDG00358">
    <property type="entry name" value="Main_(cytGST)"/>
    <property type="match status" value="1"/>
</dbReference>
<reference evidence="5" key="1">
    <citation type="journal article" date="2020" name="Stud. Mycol.">
        <title>101 Dothideomycetes genomes: a test case for predicting lifestyles and emergence of pathogens.</title>
        <authorList>
            <person name="Haridas S."/>
            <person name="Albert R."/>
            <person name="Binder M."/>
            <person name="Bloem J."/>
            <person name="Labutti K."/>
            <person name="Salamov A."/>
            <person name="Andreopoulos B."/>
            <person name="Baker S."/>
            <person name="Barry K."/>
            <person name="Bills G."/>
            <person name="Bluhm B."/>
            <person name="Cannon C."/>
            <person name="Castanera R."/>
            <person name="Culley D."/>
            <person name="Daum C."/>
            <person name="Ezra D."/>
            <person name="Gonzalez J."/>
            <person name="Henrissat B."/>
            <person name="Kuo A."/>
            <person name="Liang C."/>
            <person name="Lipzen A."/>
            <person name="Lutzoni F."/>
            <person name="Magnuson J."/>
            <person name="Mondo S."/>
            <person name="Nolan M."/>
            <person name="Ohm R."/>
            <person name="Pangilinan J."/>
            <person name="Park H.-J."/>
            <person name="Ramirez L."/>
            <person name="Alfaro M."/>
            <person name="Sun H."/>
            <person name="Tritt A."/>
            <person name="Yoshinaga Y."/>
            <person name="Zwiers L.-H."/>
            <person name="Turgeon B."/>
            <person name="Goodwin S."/>
            <person name="Spatafora J."/>
            <person name="Crous P."/>
            <person name="Grigoriev I."/>
        </authorList>
    </citation>
    <scope>NUCLEOTIDE SEQUENCE</scope>
    <source>
        <strain evidence="5">CBS 260.36</strain>
    </source>
</reference>
<dbReference type="SFLD" id="SFLDG01151">
    <property type="entry name" value="Main.2:_Nu-like"/>
    <property type="match status" value="1"/>
</dbReference>
<dbReference type="InterPro" id="IPR036282">
    <property type="entry name" value="Glutathione-S-Trfase_C_sf"/>
</dbReference>
<dbReference type="OrthoDB" id="422574at2759"/>
<comment type="caution">
    <text evidence="5">The sequence shown here is derived from an EMBL/GenBank/DDBJ whole genome shotgun (WGS) entry which is preliminary data.</text>
</comment>
<protein>
    <submittedName>
        <fullName evidence="5">Glutathione S-transferase</fullName>
    </submittedName>
</protein>
<dbReference type="PANTHER" id="PTHR44051">
    <property type="entry name" value="GLUTATHIONE S-TRANSFERASE-RELATED"/>
    <property type="match status" value="1"/>
</dbReference>
<evidence type="ECO:0000313" key="5">
    <source>
        <dbReference type="EMBL" id="KAF2156209.1"/>
    </source>
</evidence>
<evidence type="ECO:0000259" key="3">
    <source>
        <dbReference type="PROSITE" id="PS50404"/>
    </source>
</evidence>
<evidence type="ECO:0000313" key="6">
    <source>
        <dbReference type="Proteomes" id="UP000799439"/>
    </source>
</evidence>
<feature type="region of interest" description="Disordered" evidence="2">
    <location>
        <begin position="240"/>
        <end position="267"/>
    </location>
</feature>
<organism evidence="5 6">
    <name type="scientific">Myriangium duriaei CBS 260.36</name>
    <dbReference type="NCBI Taxonomy" id="1168546"/>
    <lineage>
        <taxon>Eukaryota</taxon>
        <taxon>Fungi</taxon>
        <taxon>Dikarya</taxon>
        <taxon>Ascomycota</taxon>
        <taxon>Pezizomycotina</taxon>
        <taxon>Dothideomycetes</taxon>
        <taxon>Dothideomycetidae</taxon>
        <taxon>Myriangiales</taxon>
        <taxon>Myriangiaceae</taxon>
        <taxon>Myriangium</taxon>
    </lineage>
</organism>
<dbReference type="Gene3D" id="1.20.1050.10">
    <property type="match status" value="1"/>
</dbReference>
<dbReference type="PANTHER" id="PTHR44051:SF8">
    <property type="entry name" value="GLUTATHIONE S-TRANSFERASE GSTA"/>
    <property type="match status" value="1"/>
</dbReference>
<feature type="domain" description="GST N-terminal" evidence="3">
    <location>
        <begin position="6"/>
        <end position="94"/>
    </location>
</feature>
<accession>A0A9P4MNG9</accession>
<dbReference type="Gene3D" id="3.40.30.10">
    <property type="entry name" value="Glutaredoxin"/>
    <property type="match status" value="1"/>
</dbReference>
<dbReference type="EMBL" id="ML996082">
    <property type="protein sequence ID" value="KAF2156209.1"/>
    <property type="molecule type" value="Genomic_DNA"/>
</dbReference>
<proteinExistence type="inferred from homology"/>
<evidence type="ECO:0000256" key="1">
    <source>
        <dbReference type="ARBA" id="ARBA00007409"/>
    </source>
</evidence>
<dbReference type="InterPro" id="IPR010987">
    <property type="entry name" value="Glutathione-S-Trfase_C-like"/>
</dbReference>
<dbReference type="PROSITE" id="PS50404">
    <property type="entry name" value="GST_NTER"/>
    <property type="match status" value="1"/>
</dbReference>
<dbReference type="SUPFAM" id="SSF47616">
    <property type="entry name" value="GST C-terminal domain-like"/>
    <property type="match status" value="1"/>
</dbReference>
<dbReference type="SUPFAM" id="SSF52833">
    <property type="entry name" value="Thioredoxin-like"/>
    <property type="match status" value="1"/>
</dbReference>
<evidence type="ECO:0000256" key="2">
    <source>
        <dbReference type="SAM" id="MobiDB-lite"/>
    </source>
</evidence>
<dbReference type="InterPro" id="IPR004045">
    <property type="entry name" value="Glutathione_S-Trfase_N"/>
</dbReference>
<dbReference type="Proteomes" id="UP000799439">
    <property type="component" value="Unassembled WGS sequence"/>
</dbReference>
<dbReference type="AlphaFoldDB" id="A0A9P4MNG9"/>
<keyword evidence="6" id="KW-1185">Reference proteome</keyword>
<name>A0A9P4MNG9_9PEZI</name>
<dbReference type="CDD" id="cd03048">
    <property type="entry name" value="GST_N_Ure2p_like"/>
    <property type="match status" value="1"/>
</dbReference>
<dbReference type="InterPro" id="IPR036249">
    <property type="entry name" value="Thioredoxin-like_sf"/>
</dbReference>
<dbReference type="InterPro" id="IPR040079">
    <property type="entry name" value="Glutathione_S-Trfase"/>
</dbReference>
<dbReference type="Pfam" id="PF02798">
    <property type="entry name" value="GST_N"/>
    <property type="match status" value="1"/>
</dbReference>
<sequence>MSTSQEPTITLYTAQTPNGVKISTLLEELGLQYKVYKINARANEQKEPWFLAINPNGRIPALTDVSPTDPTKTIRIFESGAIMQYLVSRYDPNHLMSFPPSSPEHHEMTSWLFLQNASLGPVQGQANHFFRYCAADPIPYAIDRFQGEVKRVYGVLEDHLASLGGGPYIMGEKCTIADLAHWGWVSAGPWAGVELDAFPNLKAWEERVWARPAVKKGADVPEPYNVKKILADKKLMEETSKGGREFVSKGMKLEREQNEERERRSKV</sequence>
<dbReference type="InterPro" id="IPR004046">
    <property type="entry name" value="GST_C"/>
</dbReference>
<evidence type="ECO:0000259" key="4">
    <source>
        <dbReference type="PROSITE" id="PS50405"/>
    </source>
</evidence>
<dbReference type="Pfam" id="PF14497">
    <property type="entry name" value="GST_C_3"/>
    <property type="match status" value="1"/>
</dbReference>
<gene>
    <name evidence="5" type="ORF">K461DRAFT_326494</name>
</gene>